<feature type="repeat" description="PPR" evidence="2">
    <location>
        <begin position="197"/>
        <end position="231"/>
    </location>
</feature>
<dbReference type="InterPro" id="IPR051240">
    <property type="entry name" value="Mito_RNA-Proc/Resp"/>
</dbReference>
<comment type="caution">
    <text evidence="3">The sequence shown here is derived from an EMBL/GenBank/DDBJ whole genome shotgun (WGS) entry which is preliminary data.</text>
</comment>
<dbReference type="PROSITE" id="PS51375">
    <property type="entry name" value="PPR"/>
    <property type="match status" value="6"/>
</dbReference>
<evidence type="ECO:0008006" key="5">
    <source>
        <dbReference type="Google" id="ProtNLM"/>
    </source>
</evidence>
<proteinExistence type="predicted"/>
<dbReference type="GO" id="GO:0003729">
    <property type="term" value="F:mRNA binding"/>
    <property type="evidence" value="ECO:0007669"/>
    <property type="project" value="TreeGrafter"/>
</dbReference>
<evidence type="ECO:0000313" key="3">
    <source>
        <dbReference type="EMBL" id="KAF6147643.1"/>
    </source>
</evidence>
<dbReference type="AlphaFoldDB" id="A0A7J7LYF3"/>
<feature type="repeat" description="PPR" evidence="2">
    <location>
        <begin position="299"/>
        <end position="333"/>
    </location>
</feature>
<organism evidence="3 4">
    <name type="scientific">Kingdonia uniflora</name>
    <dbReference type="NCBI Taxonomy" id="39325"/>
    <lineage>
        <taxon>Eukaryota</taxon>
        <taxon>Viridiplantae</taxon>
        <taxon>Streptophyta</taxon>
        <taxon>Embryophyta</taxon>
        <taxon>Tracheophyta</taxon>
        <taxon>Spermatophyta</taxon>
        <taxon>Magnoliopsida</taxon>
        <taxon>Ranunculales</taxon>
        <taxon>Circaeasteraceae</taxon>
        <taxon>Kingdonia</taxon>
    </lineage>
</organism>
<dbReference type="Proteomes" id="UP000541444">
    <property type="component" value="Unassembled WGS sequence"/>
</dbReference>
<dbReference type="Pfam" id="PF01535">
    <property type="entry name" value="PPR"/>
    <property type="match status" value="3"/>
</dbReference>
<evidence type="ECO:0000313" key="4">
    <source>
        <dbReference type="Proteomes" id="UP000541444"/>
    </source>
</evidence>
<dbReference type="EMBL" id="JACGCM010001886">
    <property type="protein sequence ID" value="KAF6147643.1"/>
    <property type="molecule type" value="Genomic_DNA"/>
</dbReference>
<sequence>MIDVLGKFSQFDLAWDLIEQMPKPDHATFRIMFKRYVSAHKAQQAIDTYNDRMGAYSLKDETSFTNLIDALCEYRHIMDAEGLFKSSLHCYDTKLNNMMLRGYSKIRWWKKCNEFWEEMERNGVAPDIHTYSIYMDIQTKCGKPWRAIKLYKEMKTNGIQLDVAAYNTVVRAAGLAQGVDDAIQVYREMKDFGVEPNIVTYNTIVKLLCEEGRVRQAYRLLDRMPERGCVPDVITYNCMFGSLERPKEILTLFERMEESGVSPRMDTYVMLLKKFGRWGLLRPIFIVWEKMKKHGVSPDEFAYSALIDALMEKGMIDMARKYEMEMLEKDLPVRSPKELGTKLSGRERDTE</sequence>
<reference evidence="3 4" key="1">
    <citation type="journal article" date="2020" name="IScience">
        <title>Genome Sequencing of the Endangered Kingdonia uniflora (Circaeasteraceae, Ranunculales) Reveals Potential Mechanisms of Evolutionary Specialization.</title>
        <authorList>
            <person name="Sun Y."/>
            <person name="Deng T."/>
            <person name="Zhang A."/>
            <person name="Moore M.J."/>
            <person name="Landis J.B."/>
            <person name="Lin N."/>
            <person name="Zhang H."/>
            <person name="Zhang X."/>
            <person name="Huang J."/>
            <person name="Zhang X."/>
            <person name="Sun H."/>
            <person name="Wang H."/>
        </authorList>
    </citation>
    <scope>NUCLEOTIDE SEQUENCE [LARGE SCALE GENOMIC DNA]</scope>
    <source>
        <strain evidence="3">TB1705</strain>
        <tissue evidence="3">Leaf</tissue>
    </source>
</reference>
<dbReference type="Pfam" id="PF13812">
    <property type="entry name" value="PPR_3"/>
    <property type="match status" value="1"/>
</dbReference>
<accession>A0A7J7LYF3</accession>
<dbReference type="PANTHER" id="PTHR47933">
    <property type="entry name" value="PENTATRICOPEPTIDE REPEAT-CONTAINING PROTEIN 1, MITOCHONDRIAL"/>
    <property type="match status" value="1"/>
</dbReference>
<dbReference type="OrthoDB" id="185373at2759"/>
<feature type="repeat" description="PPR" evidence="2">
    <location>
        <begin position="92"/>
        <end position="126"/>
    </location>
</feature>
<keyword evidence="4" id="KW-1185">Reference proteome</keyword>
<dbReference type="Gene3D" id="1.25.40.10">
    <property type="entry name" value="Tetratricopeptide repeat domain"/>
    <property type="match status" value="3"/>
</dbReference>
<name>A0A7J7LYF3_9MAGN</name>
<gene>
    <name evidence="3" type="ORF">GIB67_031634</name>
</gene>
<dbReference type="PANTHER" id="PTHR47933:SF11">
    <property type="entry name" value="PENTATRICOPEPTIDE REPEAT-CONTAINING PROTEIN 2"/>
    <property type="match status" value="1"/>
</dbReference>
<protein>
    <recommendedName>
        <fullName evidence="5">Pentatricopeptide repeat-containing protein</fullName>
    </recommendedName>
</protein>
<feature type="repeat" description="PPR" evidence="2">
    <location>
        <begin position="162"/>
        <end position="196"/>
    </location>
</feature>
<dbReference type="Pfam" id="PF13041">
    <property type="entry name" value="PPR_2"/>
    <property type="match status" value="2"/>
</dbReference>
<keyword evidence="1" id="KW-0677">Repeat</keyword>
<feature type="repeat" description="PPR" evidence="2">
    <location>
        <begin position="264"/>
        <end position="298"/>
    </location>
</feature>
<feature type="repeat" description="PPR" evidence="2">
    <location>
        <begin position="127"/>
        <end position="161"/>
    </location>
</feature>
<dbReference type="InterPro" id="IPR011990">
    <property type="entry name" value="TPR-like_helical_dom_sf"/>
</dbReference>
<evidence type="ECO:0000256" key="2">
    <source>
        <dbReference type="PROSITE-ProRule" id="PRU00708"/>
    </source>
</evidence>
<evidence type="ECO:0000256" key="1">
    <source>
        <dbReference type="ARBA" id="ARBA00022737"/>
    </source>
</evidence>
<dbReference type="NCBIfam" id="TIGR00756">
    <property type="entry name" value="PPR"/>
    <property type="match status" value="3"/>
</dbReference>
<dbReference type="InterPro" id="IPR002885">
    <property type="entry name" value="PPR_rpt"/>
</dbReference>